<comment type="caution">
    <text evidence="1">The sequence shown here is derived from an EMBL/GenBank/DDBJ whole genome shotgun (WGS) entry which is preliminary data.</text>
</comment>
<protein>
    <submittedName>
        <fullName evidence="1">Uncharacterized protein</fullName>
    </submittedName>
</protein>
<organism evidence="1 2">
    <name type="scientific">Ixodes persulcatus</name>
    <name type="common">Taiga tick</name>
    <dbReference type="NCBI Taxonomy" id="34615"/>
    <lineage>
        <taxon>Eukaryota</taxon>
        <taxon>Metazoa</taxon>
        <taxon>Ecdysozoa</taxon>
        <taxon>Arthropoda</taxon>
        <taxon>Chelicerata</taxon>
        <taxon>Arachnida</taxon>
        <taxon>Acari</taxon>
        <taxon>Parasitiformes</taxon>
        <taxon>Ixodida</taxon>
        <taxon>Ixodoidea</taxon>
        <taxon>Ixodidae</taxon>
        <taxon>Ixodinae</taxon>
        <taxon>Ixodes</taxon>
    </lineage>
</organism>
<evidence type="ECO:0000313" key="2">
    <source>
        <dbReference type="Proteomes" id="UP000805193"/>
    </source>
</evidence>
<keyword evidence="2" id="KW-1185">Reference proteome</keyword>
<name>A0AC60QP02_IXOPE</name>
<dbReference type="Proteomes" id="UP000805193">
    <property type="component" value="Unassembled WGS sequence"/>
</dbReference>
<gene>
    <name evidence="1" type="ORF">HPB47_017184</name>
</gene>
<reference evidence="1 2" key="1">
    <citation type="journal article" date="2020" name="Cell">
        <title>Large-Scale Comparative Analyses of Tick Genomes Elucidate Their Genetic Diversity and Vector Capacities.</title>
        <authorList>
            <consortium name="Tick Genome and Microbiome Consortium (TIGMIC)"/>
            <person name="Jia N."/>
            <person name="Wang J."/>
            <person name="Shi W."/>
            <person name="Du L."/>
            <person name="Sun Y."/>
            <person name="Zhan W."/>
            <person name="Jiang J.F."/>
            <person name="Wang Q."/>
            <person name="Zhang B."/>
            <person name="Ji P."/>
            <person name="Bell-Sakyi L."/>
            <person name="Cui X.M."/>
            <person name="Yuan T.T."/>
            <person name="Jiang B.G."/>
            <person name="Yang W.F."/>
            <person name="Lam T.T."/>
            <person name="Chang Q.C."/>
            <person name="Ding S.J."/>
            <person name="Wang X.J."/>
            <person name="Zhu J.G."/>
            <person name="Ruan X.D."/>
            <person name="Zhao L."/>
            <person name="Wei J.T."/>
            <person name="Ye R.Z."/>
            <person name="Que T.C."/>
            <person name="Du C.H."/>
            <person name="Zhou Y.H."/>
            <person name="Cheng J.X."/>
            <person name="Dai P.F."/>
            <person name="Guo W.B."/>
            <person name="Han X.H."/>
            <person name="Huang E.J."/>
            <person name="Li L.F."/>
            <person name="Wei W."/>
            <person name="Gao Y.C."/>
            <person name="Liu J.Z."/>
            <person name="Shao H.Z."/>
            <person name="Wang X."/>
            <person name="Wang C.C."/>
            <person name="Yang T.C."/>
            <person name="Huo Q.B."/>
            <person name="Li W."/>
            <person name="Chen H.Y."/>
            <person name="Chen S.E."/>
            <person name="Zhou L.G."/>
            <person name="Ni X.B."/>
            <person name="Tian J.H."/>
            <person name="Sheng Y."/>
            <person name="Liu T."/>
            <person name="Pan Y.S."/>
            <person name="Xia L.Y."/>
            <person name="Li J."/>
            <person name="Zhao F."/>
            <person name="Cao W.C."/>
        </authorList>
    </citation>
    <scope>NUCLEOTIDE SEQUENCE [LARGE SCALE GENOMIC DNA]</scope>
    <source>
        <strain evidence="1">Iper-2018</strain>
    </source>
</reference>
<sequence>MPTGRMGRPCHLPRIAARGTVNGKVFSFLATCDAVLPIAGELMYTAIFNWSISFLPGMPYLFTACITLISVGLLA</sequence>
<dbReference type="EMBL" id="JABSTQ010006056">
    <property type="protein sequence ID" value="KAG0438017.1"/>
    <property type="molecule type" value="Genomic_DNA"/>
</dbReference>
<accession>A0AC60QP02</accession>
<proteinExistence type="predicted"/>
<evidence type="ECO:0000313" key="1">
    <source>
        <dbReference type="EMBL" id="KAG0438017.1"/>
    </source>
</evidence>